<reference evidence="2" key="1">
    <citation type="submission" date="2020-11" db="EMBL/GenBank/DDBJ databases">
        <authorList>
            <consortium name="DOE Joint Genome Institute"/>
            <person name="Ahrendt S."/>
            <person name="Riley R."/>
            <person name="Andreopoulos W."/>
            <person name="LaButti K."/>
            <person name="Pangilinan J."/>
            <person name="Ruiz-duenas F.J."/>
            <person name="Barrasa J.M."/>
            <person name="Sanchez-Garcia M."/>
            <person name="Camarero S."/>
            <person name="Miyauchi S."/>
            <person name="Serrano A."/>
            <person name="Linde D."/>
            <person name="Babiker R."/>
            <person name="Drula E."/>
            <person name="Ayuso-Fernandez I."/>
            <person name="Pacheco R."/>
            <person name="Padilla G."/>
            <person name="Ferreira P."/>
            <person name="Barriuso J."/>
            <person name="Kellner H."/>
            <person name="Castanera R."/>
            <person name="Alfaro M."/>
            <person name="Ramirez L."/>
            <person name="Pisabarro A.G."/>
            <person name="Kuo A."/>
            <person name="Tritt A."/>
            <person name="Lipzen A."/>
            <person name="He G."/>
            <person name="Yan M."/>
            <person name="Ng V."/>
            <person name="Cullen D."/>
            <person name="Martin F."/>
            <person name="Rosso M.-N."/>
            <person name="Henrissat B."/>
            <person name="Hibbett D."/>
            <person name="Martinez A.T."/>
            <person name="Grigoriev I.V."/>
        </authorList>
    </citation>
    <scope>NUCLEOTIDE SEQUENCE</scope>
    <source>
        <strain evidence="2">AH 44721</strain>
    </source>
</reference>
<keyword evidence="3" id="KW-1185">Reference proteome</keyword>
<evidence type="ECO:0000313" key="3">
    <source>
        <dbReference type="Proteomes" id="UP000724874"/>
    </source>
</evidence>
<dbReference type="InterPro" id="IPR032675">
    <property type="entry name" value="LRR_dom_sf"/>
</dbReference>
<organism evidence="2 3">
    <name type="scientific">Gymnopilus junonius</name>
    <name type="common">Spectacular rustgill mushroom</name>
    <name type="synonym">Gymnopilus spectabilis subsp. junonius</name>
    <dbReference type="NCBI Taxonomy" id="109634"/>
    <lineage>
        <taxon>Eukaryota</taxon>
        <taxon>Fungi</taxon>
        <taxon>Dikarya</taxon>
        <taxon>Basidiomycota</taxon>
        <taxon>Agaricomycotina</taxon>
        <taxon>Agaricomycetes</taxon>
        <taxon>Agaricomycetidae</taxon>
        <taxon>Agaricales</taxon>
        <taxon>Agaricineae</taxon>
        <taxon>Hymenogastraceae</taxon>
        <taxon>Gymnopilus</taxon>
    </lineage>
</organism>
<dbReference type="EMBL" id="JADNYJ010000168">
    <property type="protein sequence ID" value="KAF8877574.1"/>
    <property type="molecule type" value="Genomic_DNA"/>
</dbReference>
<name>A0A9P5ND13_GYMJU</name>
<dbReference type="Gene3D" id="3.80.10.10">
    <property type="entry name" value="Ribonuclease Inhibitor"/>
    <property type="match status" value="1"/>
</dbReference>
<sequence length="380" mass="43874">MALQDDSSPVSLDVFRPQSPEPYHTFSRPPDLNGLGTKGQRILWLESKMAWGIYGTGEFYTLQNVAWEKREEEWTKKIKEIVKEDTQKPDAERIDSVAWLVEFSSEPTAEMWQALDGLSPKHLHMLAGFAEESAIAPLGALKHQWTRLETLTLSNETNDEFLKGAPKVLSRITSLSLQYCFTRWNLVPPHATRLKDLHIVKNNACQMFCYAVDNKRNPGLAEQLEVLEIKTKSGFDPQGSYTPRGFRRCLKKCTNLRELTYAAGVNYGMDVQLTEYIPDSVEKLTLEFSRSLPFLREFYAWIESAADSTWLPRLKAFKMSIDPKSRLMDTRRVRNSPRIRMVVNSPLDFTAERFDLEFDEMRRQVYDFLNSRQPAVECLL</sequence>
<accession>A0A9P5ND13</accession>
<feature type="region of interest" description="Disordered" evidence="1">
    <location>
        <begin position="1"/>
        <end position="32"/>
    </location>
</feature>
<gene>
    <name evidence="2" type="ORF">CPB84DRAFT_1794809</name>
</gene>
<feature type="compositionally biased region" description="Polar residues" evidence="1">
    <location>
        <begin position="1"/>
        <end position="10"/>
    </location>
</feature>
<evidence type="ECO:0000313" key="2">
    <source>
        <dbReference type="EMBL" id="KAF8877574.1"/>
    </source>
</evidence>
<dbReference type="OrthoDB" id="3267648at2759"/>
<dbReference type="Proteomes" id="UP000724874">
    <property type="component" value="Unassembled WGS sequence"/>
</dbReference>
<evidence type="ECO:0000256" key="1">
    <source>
        <dbReference type="SAM" id="MobiDB-lite"/>
    </source>
</evidence>
<dbReference type="AlphaFoldDB" id="A0A9P5ND13"/>
<protein>
    <submittedName>
        <fullName evidence="2">Uncharacterized protein</fullName>
    </submittedName>
</protein>
<comment type="caution">
    <text evidence="2">The sequence shown here is derived from an EMBL/GenBank/DDBJ whole genome shotgun (WGS) entry which is preliminary data.</text>
</comment>
<proteinExistence type="predicted"/>